<dbReference type="InterPro" id="IPR045864">
    <property type="entry name" value="aa-tRNA-synth_II/BPL/LPL"/>
</dbReference>
<protein>
    <recommendedName>
        <fullName evidence="1">FDX-ACB domain-containing protein</fullName>
    </recommendedName>
</protein>
<proteinExistence type="predicted"/>
<feature type="non-terminal residue" evidence="2">
    <location>
        <position position="141"/>
    </location>
</feature>
<dbReference type="Gene3D" id="3.30.930.10">
    <property type="entry name" value="Bira Bifunctional Protein, Domain 2"/>
    <property type="match status" value="1"/>
</dbReference>
<organism evidence="2">
    <name type="scientific">marine sediment metagenome</name>
    <dbReference type="NCBI Taxonomy" id="412755"/>
    <lineage>
        <taxon>unclassified sequences</taxon>
        <taxon>metagenomes</taxon>
        <taxon>ecological metagenomes</taxon>
    </lineage>
</organism>
<dbReference type="SUPFAM" id="SSF55681">
    <property type="entry name" value="Class II aaRS and biotin synthetases"/>
    <property type="match status" value="1"/>
</dbReference>
<sequence length="141" mass="16533">MKKNGKMDLFYELKGVLENLLEELGIKDYKFERESETTSIVKVKGERVGIFGLFRSYLFMINFQIKDCVFAFDLDFERLLRHVSAAKKFTPIPKYPAVELDFSISVPKETLWEDVEHTIRKASRLIKEVKLFDVYKGRQVG</sequence>
<dbReference type="Pfam" id="PF17759">
    <property type="entry name" value="tRNA_synthFbeta"/>
    <property type="match status" value="1"/>
</dbReference>
<comment type="caution">
    <text evidence="2">The sequence shown here is derived from an EMBL/GenBank/DDBJ whole genome shotgun (WGS) entry which is preliminary data.</text>
</comment>
<gene>
    <name evidence="2" type="ORF">S06H3_24369</name>
</gene>
<evidence type="ECO:0000259" key="1">
    <source>
        <dbReference type="PROSITE" id="PS51447"/>
    </source>
</evidence>
<accession>X1N031</accession>
<name>X1N031_9ZZZZ</name>
<dbReference type="InterPro" id="IPR005121">
    <property type="entry name" value="Fdx_antiC-bd"/>
</dbReference>
<dbReference type="InterPro" id="IPR036690">
    <property type="entry name" value="Fdx_antiC-bd_sf"/>
</dbReference>
<dbReference type="Gene3D" id="3.30.70.380">
    <property type="entry name" value="Ferrodoxin-fold anticodon-binding domain"/>
    <property type="match status" value="1"/>
</dbReference>
<dbReference type="Pfam" id="PF03147">
    <property type="entry name" value="FDX-ACB"/>
    <property type="match status" value="1"/>
</dbReference>
<evidence type="ECO:0000313" key="2">
    <source>
        <dbReference type="EMBL" id="GAI23616.1"/>
    </source>
</evidence>
<dbReference type="InterPro" id="IPR041616">
    <property type="entry name" value="PheRS_beta_core"/>
</dbReference>
<dbReference type="SUPFAM" id="SSF54991">
    <property type="entry name" value="Anticodon-binding domain of PheRS"/>
    <property type="match status" value="1"/>
</dbReference>
<reference evidence="2" key="1">
    <citation type="journal article" date="2014" name="Front. Microbiol.">
        <title>High frequency of phylogenetically diverse reductive dehalogenase-homologous genes in deep subseafloor sedimentary metagenomes.</title>
        <authorList>
            <person name="Kawai M."/>
            <person name="Futagami T."/>
            <person name="Toyoda A."/>
            <person name="Takaki Y."/>
            <person name="Nishi S."/>
            <person name="Hori S."/>
            <person name="Arai W."/>
            <person name="Tsubouchi T."/>
            <person name="Morono Y."/>
            <person name="Uchiyama I."/>
            <person name="Ito T."/>
            <person name="Fujiyama A."/>
            <person name="Inagaki F."/>
            <person name="Takami H."/>
        </authorList>
    </citation>
    <scope>NUCLEOTIDE SEQUENCE</scope>
    <source>
        <strain evidence="2">Expedition CK06-06</strain>
    </source>
</reference>
<dbReference type="EMBL" id="BARV01013533">
    <property type="protein sequence ID" value="GAI23616.1"/>
    <property type="molecule type" value="Genomic_DNA"/>
</dbReference>
<dbReference type="AlphaFoldDB" id="X1N031"/>
<feature type="domain" description="FDX-ACB" evidence="1">
    <location>
        <begin position="93"/>
        <end position="141"/>
    </location>
</feature>
<dbReference type="PROSITE" id="PS51447">
    <property type="entry name" value="FDX_ACB"/>
    <property type="match status" value="1"/>
</dbReference>